<name>A0AAX3WQL2_9BACI</name>
<dbReference type="AlphaFoldDB" id="A0AAX3WQL2"/>
<evidence type="ECO:0000313" key="2">
    <source>
        <dbReference type="Proteomes" id="UP001178322"/>
    </source>
</evidence>
<proteinExistence type="predicted"/>
<evidence type="ECO:0000313" key="1">
    <source>
        <dbReference type="EMBL" id="WHY50076.1"/>
    </source>
</evidence>
<protein>
    <submittedName>
        <fullName evidence="1">Uncharacterized protein</fullName>
    </submittedName>
</protein>
<reference evidence="1" key="1">
    <citation type="submission" date="2023-05" db="EMBL/GenBank/DDBJ databases">
        <title>Comparative genomics of Bacillaceae isolates and their secondary metabolite potential.</title>
        <authorList>
            <person name="Song L."/>
            <person name="Nielsen L.J."/>
            <person name="Mohite O."/>
            <person name="Xu X."/>
            <person name="Weber T."/>
            <person name="Kovacs A.T."/>
        </authorList>
    </citation>
    <scope>NUCLEOTIDE SEQUENCE</scope>
    <source>
        <strain evidence="1">LY1</strain>
    </source>
</reference>
<accession>A0AAX3WQL2</accession>
<dbReference type="EMBL" id="CP126101">
    <property type="protein sequence ID" value="WHY50076.1"/>
    <property type="molecule type" value="Genomic_DNA"/>
</dbReference>
<organism evidence="1 2">
    <name type="scientific">Lysinibacillus pakistanensis</name>
    <dbReference type="NCBI Taxonomy" id="759811"/>
    <lineage>
        <taxon>Bacteria</taxon>
        <taxon>Bacillati</taxon>
        <taxon>Bacillota</taxon>
        <taxon>Bacilli</taxon>
        <taxon>Bacillales</taxon>
        <taxon>Bacillaceae</taxon>
        <taxon>Lysinibacillus</taxon>
    </lineage>
</organism>
<dbReference type="Proteomes" id="UP001178322">
    <property type="component" value="Chromosome"/>
</dbReference>
<dbReference type="RefSeq" id="WP_283868773.1">
    <property type="nucleotide sequence ID" value="NZ_CP126101.1"/>
</dbReference>
<gene>
    <name evidence="1" type="ORF">QNH24_17320</name>
</gene>
<sequence length="40" mass="4400">MKSGNGFAVDYLAALNLSQRQGRMIVMAKAKIGDANEWED</sequence>